<dbReference type="PANTHER" id="PTHR45786">
    <property type="entry name" value="DNA BINDING PROTEIN-LIKE"/>
    <property type="match status" value="1"/>
</dbReference>
<evidence type="ECO:0000313" key="2">
    <source>
        <dbReference type="EMBL" id="VDP05286.1"/>
    </source>
</evidence>
<feature type="compositionally biased region" description="Basic and acidic residues" evidence="1">
    <location>
        <begin position="64"/>
        <end position="128"/>
    </location>
</feature>
<feature type="compositionally biased region" description="Basic and acidic residues" evidence="1">
    <location>
        <begin position="140"/>
        <end position="151"/>
    </location>
</feature>
<feature type="region of interest" description="Disordered" evidence="1">
    <location>
        <begin position="56"/>
        <end position="280"/>
    </location>
</feature>
<dbReference type="OrthoDB" id="10039910at2759"/>
<proteinExistence type="predicted"/>
<sequence length="559" mass="63105">MCEQKLRLCSTPGHESRAGTNQYDHYEYGFAPRCASSAPEQDSRAGANQYDHYEYGSAPLRASSAERRAANAERKRRSREQMSGEETEARRAADAERQRRSREQMNEAEIERLRAANADRQRRSREQMDEAAIETLPAAHAERQRRSREQMNEAAIETLRAANAERQQRPRERMNEAEIETLRAANAERQRRSRGQMSETEIEVRRAANAERQRRARSNISREESGRGVDSEWQQRLRPRLDGAGTASRGSNAGPHRTVPRNATGLARSPRERSQSNTLGNMDQVCRGCGALHFPGEKTTPNSTVYNMCCNLGKVSMNVFENFPVLLQQDSDFSGEKITPNSTVYNMCCNLGKVSMNVFENFPVLLQQLYTGTGSESIQFLKHIRNYNNSLAMASTTAQLENPRGEGPYCFKVHGQIYHRIGALPPLAGNAPQCAQMLIMNTEEAAAELAGRDVNRERDRATFAVLHQLLQTINPYVQASRLMDAVAREEEQRAIEAQRTQRPVRMVFCQYNTDDLRRYNIATANEVAVVYVGNNEEIPGERYVISFMNVAKGCEPSAT</sequence>
<dbReference type="PANTHER" id="PTHR45786:SF74">
    <property type="entry name" value="ATP-DEPENDENT DNA HELICASE"/>
    <property type="match status" value="1"/>
</dbReference>
<gene>
    <name evidence="2" type="ORF">HPBE_LOCUS16216</name>
</gene>
<evidence type="ECO:0000313" key="3">
    <source>
        <dbReference type="Proteomes" id="UP000050761"/>
    </source>
</evidence>
<name>A0A183G416_HELPZ</name>
<feature type="compositionally biased region" description="Basic and acidic residues" evidence="1">
    <location>
        <begin position="220"/>
        <end position="241"/>
    </location>
</feature>
<dbReference type="EMBL" id="UZAH01029292">
    <property type="protein sequence ID" value="VDP05286.1"/>
    <property type="molecule type" value="Genomic_DNA"/>
</dbReference>
<keyword evidence="3" id="KW-1185">Reference proteome</keyword>
<feature type="compositionally biased region" description="Basic and acidic residues" evidence="1">
    <location>
        <begin position="202"/>
        <end position="213"/>
    </location>
</feature>
<evidence type="ECO:0000313" key="4">
    <source>
        <dbReference type="WBParaSite" id="HPBE_0001621701-mRNA-1"/>
    </source>
</evidence>
<accession>A0A3P8EDN9</accession>
<organism evidence="3 4">
    <name type="scientific">Heligmosomoides polygyrus</name>
    <name type="common">Parasitic roundworm</name>
    <dbReference type="NCBI Taxonomy" id="6339"/>
    <lineage>
        <taxon>Eukaryota</taxon>
        <taxon>Metazoa</taxon>
        <taxon>Ecdysozoa</taxon>
        <taxon>Nematoda</taxon>
        <taxon>Chromadorea</taxon>
        <taxon>Rhabditida</taxon>
        <taxon>Rhabditina</taxon>
        <taxon>Rhabditomorpha</taxon>
        <taxon>Strongyloidea</taxon>
        <taxon>Heligmosomidae</taxon>
        <taxon>Heligmosomoides</taxon>
    </lineage>
</organism>
<dbReference type="WBParaSite" id="HPBE_0001621701-mRNA-1">
    <property type="protein sequence ID" value="HPBE_0001621701-mRNA-1"/>
    <property type="gene ID" value="HPBE_0001621701"/>
</dbReference>
<reference evidence="2 3" key="1">
    <citation type="submission" date="2018-11" db="EMBL/GenBank/DDBJ databases">
        <authorList>
            <consortium name="Pathogen Informatics"/>
        </authorList>
    </citation>
    <scope>NUCLEOTIDE SEQUENCE [LARGE SCALE GENOMIC DNA]</scope>
</reference>
<protein>
    <submittedName>
        <fullName evidence="4">Helitron_like_N domain-containing protein</fullName>
    </submittedName>
</protein>
<feature type="region of interest" description="Disordered" evidence="1">
    <location>
        <begin position="1"/>
        <end position="20"/>
    </location>
</feature>
<reference evidence="4" key="2">
    <citation type="submission" date="2019-09" db="UniProtKB">
        <authorList>
            <consortium name="WormBaseParasite"/>
        </authorList>
    </citation>
    <scope>IDENTIFICATION</scope>
</reference>
<evidence type="ECO:0000256" key="1">
    <source>
        <dbReference type="SAM" id="MobiDB-lite"/>
    </source>
</evidence>
<dbReference type="AlphaFoldDB" id="A0A183G416"/>
<feature type="compositionally biased region" description="Basic and acidic residues" evidence="1">
    <location>
        <begin position="166"/>
        <end position="176"/>
    </location>
</feature>
<dbReference type="Proteomes" id="UP000050761">
    <property type="component" value="Unassembled WGS sequence"/>
</dbReference>
<accession>A0A183G416</accession>